<keyword evidence="1" id="KW-0238">DNA-binding</keyword>
<comment type="caution">
    <text evidence="5">The sequence shown here is derived from an EMBL/GenBank/DDBJ whole genome shotgun (WGS) entry which is preliminary data.</text>
</comment>
<dbReference type="Pfam" id="PF05699">
    <property type="entry name" value="Dimer_Tnp_hAT"/>
    <property type="match status" value="1"/>
</dbReference>
<dbReference type="InterPro" id="IPR025525">
    <property type="entry name" value="hAT-like_transposase_RNase-H"/>
</dbReference>
<dbReference type="PANTHER" id="PTHR46481">
    <property type="entry name" value="ZINC FINGER BED DOMAIN-CONTAINING PROTEIN 4"/>
    <property type="match status" value="1"/>
</dbReference>
<evidence type="ECO:0000313" key="6">
    <source>
        <dbReference type="Proteomes" id="UP000245207"/>
    </source>
</evidence>
<sequence length="839" mass="97484">MYQSHVRKSLVQKIIKNDLPLSSFDKEGLKEFMKVACPCFDVPSREMISEDCVQYFLAEKLKMKSLIKSKNQRVCLALDTWTPNNNESYLCISAHFIDEDWKLHKKILSFTPLYSDKGEDIGRMVEKCLNDWEIKDVLTISAGKSSSNDIAISYIKGKLTNHVMDGKFFNSRCLIDAIQHIAKVVLDEYGDSITRIHTAILYTRQSSARTINFKNCAKESGVDVKYTMRLDCPNKWIKIFGMLFTAEKYEEAFNLYETKDPKYKHDLEETCGLPVRDDWENARKVERILADFFGQYKDMFTLNATSDRYFDKISFMDLKFCKWEKSDDDRTCNMALKIREEYYKYWGNIEEWNMLTCIASVLDPTSKFVPVRYYFKFLYNQDTYVEPEGDHFEVVDNPDDCLGSKMATLVLNTLYDLIDEYKGKIGVQQKYENFYKSLKRRKLYFENFGEGETELDDFEYSEESESEWDDSEDDEESETELDRYLNEEDLHKDDEGEFDTLLWWKNNSERFPILSKIAKDLLAIPMSAVISHSAMVDKFGPFIEDFRSSLPPSIVEALVCSQNWRYEDWRNDPKKAMWFGDLLTMVAHGSLSVSKTICNLPEFAKIALHLMTEQVVYDFVWDQTVVGLVIDDVQAHVRKSLVHEITSNALPLSSIEQKGLQEFMKVVCPSVQIPSREMISSDCVQLFLSEKLKLKSLIKNMNQRVCLTLDTWTPNQFVNYLCIGARFIDDNWDKHKKILSFTPLYSDEGEEIGKLVEKCLDDWEIDKVMTISVGNVRSNLTKVALDEYDDSITRYLEIDGAVLYIHATVSVYGCSNSTLISSSSFREQQYFHLSERAVP</sequence>
<evidence type="ECO:0000259" key="4">
    <source>
        <dbReference type="Pfam" id="PF14372"/>
    </source>
</evidence>
<proteinExistence type="predicted"/>
<feature type="domain" description="hAT-like transposase RNase-H fold" evidence="4">
    <location>
        <begin position="303"/>
        <end position="383"/>
    </location>
</feature>
<evidence type="ECO:0000256" key="2">
    <source>
        <dbReference type="SAM" id="MobiDB-lite"/>
    </source>
</evidence>
<gene>
    <name evidence="5" type="ORF">CTI12_AA519510</name>
</gene>
<evidence type="ECO:0000313" key="5">
    <source>
        <dbReference type="EMBL" id="PWA45225.1"/>
    </source>
</evidence>
<feature type="domain" description="HAT C-terminal dimerisation" evidence="3">
    <location>
        <begin position="480"/>
        <end position="564"/>
    </location>
</feature>
<dbReference type="InterPro" id="IPR008906">
    <property type="entry name" value="HATC_C_dom"/>
</dbReference>
<accession>A0A2U1L878</accession>
<dbReference type="GO" id="GO:0046983">
    <property type="term" value="F:protein dimerization activity"/>
    <property type="evidence" value="ECO:0007669"/>
    <property type="project" value="InterPro"/>
</dbReference>
<dbReference type="STRING" id="35608.A0A2U1L878"/>
<dbReference type="Pfam" id="PF14372">
    <property type="entry name" value="hAT-like_RNase-H"/>
    <property type="match status" value="1"/>
</dbReference>
<organism evidence="5 6">
    <name type="scientific">Artemisia annua</name>
    <name type="common">Sweet wormwood</name>
    <dbReference type="NCBI Taxonomy" id="35608"/>
    <lineage>
        <taxon>Eukaryota</taxon>
        <taxon>Viridiplantae</taxon>
        <taxon>Streptophyta</taxon>
        <taxon>Embryophyta</taxon>
        <taxon>Tracheophyta</taxon>
        <taxon>Spermatophyta</taxon>
        <taxon>Magnoliopsida</taxon>
        <taxon>eudicotyledons</taxon>
        <taxon>Gunneridae</taxon>
        <taxon>Pentapetalae</taxon>
        <taxon>asterids</taxon>
        <taxon>campanulids</taxon>
        <taxon>Asterales</taxon>
        <taxon>Asteraceae</taxon>
        <taxon>Asteroideae</taxon>
        <taxon>Anthemideae</taxon>
        <taxon>Artemisiinae</taxon>
        <taxon>Artemisia</taxon>
    </lineage>
</organism>
<dbReference type="GO" id="GO:0003677">
    <property type="term" value="F:DNA binding"/>
    <property type="evidence" value="ECO:0007669"/>
    <property type="project" value="UniProtKB-KW"/>
</dbReference>
<dbReference type="EMBL" id="PKPP01010877">
    <property type="protein sequence ID" value="PWA45225.1"/>
    <property type="molecule type" value="Genomic_DNA"/>
</dbReference>
<protein>
    <submittedName>
        <fullName evidence="5">Zinc finger BED domain-containing protein RICESLEEPER 2</fullName>
    </submittedName>
</protein>
<keyword evidence="6" id="KW-1185">Reference proteome</keyword>
<dbReference type="InterPro" id="IPR012337">
    <property type="entry name" value="RNaseH-like_sf"/>
</dbReference>
<dbReference type="Proteomes" id="UP000245207">
    <property type="component" value="Unassembled WGS sequence"/>
</dbReference>
<dbReference type="PANTHER" id="PTHR46481:SF7">
    <property type="entry name" value="ZINC FINGER BED DOMAIN-CONTAINING PROTEIN RICESLEEPER 2-LIKE"/>
    <property type="match status" value="1"/>
</dbReference>
<dbReference type="InterPro" id="IPR052035">
    <property type="entry name" value="ZnF_BED_domain_contain"/>
</dbReference>
<dbReference type="SUPFAM" id="SSF53098">
    <property type="entry name" value="Ribonuclease H-like"/>
    <property type="match status" value="2"/>
</dbReference>
<evidence type="ECO:0000259" key="3">
    <source>
        <dbReference type="Pfam" id="PF05699"/>
    </source>
</evidence>
<dbReference type="OrthoDB" id="1714351at2759"/>
<dbReference type="AlphaFoldDB" id="A0A2U1L878"/>
<evidence type="ECO:0000256" key="1">
    <source>
        <dbReference type="ARBA" id="ARBA00023125"/>
    </source>
</evidence>
<name>A0A2U1L878_ARTAN</name>
<reference evidence="5 6" key="1">
    <citation type="journal article" date="2018" name="Mol. Plant">
        <title>The genome of Artemisia annua provides insight into the evolution of Asteraceae family and artemisinin biosynthesis.</title>
        <authorList>
            <person name="Shen Q."/>
            <person name="Zhang L."/>
            <person name="Liao Z."/>
            <person name="Wang S."/>
            <person name="Yan T."/>
            <person name="Shi P."/>
            <person name="Liu M."/>
            <person name="Fu X."/>
            <person name="Pan Q."/>
            <person name="Wang Y."/>
            <person name="Lv Z."/>
            <person name="Lu X."/>
            <person name="Zhang F."/>
            <person name="Jiang W."/>
            <person name="Ma Y."/>
            <person name="Chen M."/>
            <person name="Hao X."/>
            <person name="Li L."/>
            <person name="Tang Y."/>
            <person name="Lv G."/>
            <person name="Zhou Y."/>
            <person name="Sun X."/>
            <person name="Brodelius P.E."/>
            <person name="Rose J.K.C."/>
            <person name="Tang K."/>
        </authorList>
    </citation>
    <scope>NUCLEOTIDE SEQUENCE [LARGE SCALE GENOMIC DNA]</scope>
    <source>
        <strain evidence="6">cv. Huhao1</strain>
        <tissue evidence="5">Leaf</tissue>
    </source>
</reference>
<feature type="region of interest" description="Disordered" evidence="2">
    <location>
        <begin position="456"/>
        <end position="477"/>
    </location>
</feature>